<sequence>MKSVMRHQFSQVPKATIQRSSFDRSHGHKTTFDAGWLVPIYVDEALPGDTFNLRMTSFARLSTPLHPIMDNMFCDVFFFAVPYRLVWSHFVNFFGEQDNPTDTTSYLVPTATVPSVGGYAFHSMQDYMGLPTGTNVAGVTHSNLHCRAYNLIWNQWFRDENLQNSVVVDKGDGPDNPANYNLMRRGKRHDYYTSALPWPQKGPAVQLPIVGGTGLLAVAPQSTQMVTGAQPALSIRTAAAGATPAPGTLGIDGAGNLSANATATGGGGVYPSNLAVNFSASTIATINQLRQAFQIQKIYERDARGGTRYTELVLSHFGVSSPDARLQRAEYLGGGSTPVNINPIAQTSGTGISGSTTPQGSLTGVGTFSHRGVGFTKSFTEHCLLLGLVSVRADITYQQGIKRHWSRSTRFDFYWPGLSHIGEQAILSQELTLVGTLNAVFGYQERYAEYRYFPSLVTGQFRSSFPQTLDSWHLAQSFAGTPTLGDTFIQDNPPIARVVAVPTQPHFLFDSYFHLQCARPMPVYGVPGLIDHF</sequence>
<name>A0A4P8PJN5_9VIRU</name>
<evidence type="ECO:0000256" key="4">
    <source>
        <dbReference type="ARBA" id="ARBA00022561"/>
    </source>
</evidence>
<keyword evidence="3" id="KW-1140">T=1 icosahedral capsid protein</keyword>
<dbReference type="InterPro" id="IPR016184">
    <property type="entry name" value="Capsid/spike_ssDNA_virus"/>
</dbReference>
<organism evidence="6">
    <name type="scientific">Blackfly microvirus SF02</name>
    <dbReference type="NCBI Taxonomy" id="2576452"/>
    <lineage>
        <taxon>Viruses</taxon>
        <taxon>Monodnaviria</taxon>
        <taxon>Sangervirae</taxon>
        <taxon>Phixviricota</taxon>
        <taxon>Malgrandaviricetes</taxon>
        <taxon>Petitvirales</taxon>
        <taxon>Microviridae</taxon>
        <taxon>Microvirus</taxon>
    </lineage>
</organism>
<evidence type="ECO:0000256" key="5">
    <source>
        <dbReference type="ARBA" id="ARBA00022844"/>
    </source>
</evidence>
<accession>A0A4P8PJN5</accession>
<dbReference type="Proteomes" id="UP000323763">
    <property type="component" value="Segment"/>
</dbReference>
<proteinExistence type="inferred from homology"/>
<keyword evidence="4" id="KW-0167">Capsid protein</keyword>
<dbReference type="EMBL" id="MK249139">
    <property type="protein sequence ID" value="QCQ84632.1"/>
    <property type="molecule type" value="Genomic_DNA"/>
</dbReference>
<evidence type="ECO:0000256" key="2">
    <source>
        <dbReference type="ARBA" id="ARBA00009963"/>
    </source>
</evidence>
<comment type="similarity">
    <text evidence="2">Belongs to the microviridae F protein family.</text>
</comment>
<reference evidence="6" key="1">
    <citation type="submission" date="2018-12" db="EMBL/GenBank/DDBJ databases">
        <title>Singled stranded DNA viruses identified in blackflies (Austrosimulium ungulatum) sampled in New Zealand.</title>
        <authorList>
            <person name="Kraberger S."/>
            <person name="Fontenele R.S."/>
            <person name="Schmidlin K."/>
            <person name="Walters M."/>
            <person name="Varsani A."/>
        </authorList>
    </citation>
    <scope>NUCLEOTIDE SEQUENCE [LARGE SCALE GENOMIC DNA]</scope>
    <source>
        <strain evidence="6">025</strain>
    </source>
</reference>
<dbReference type="SUPFAM" id="SSF88645">
    <property type="entry name" value="ssDNA viruses"/>
    <property type="match status" value="1"/>
</dbReference>
<keyword evidence="5" id="KW-0946">Virion</keyword>
<evidence type="ECO:0000256" key="3">
    <source>
        <dbReference type="ARBA" id="ARBA00022431"/>
    </source>
</evidence>
<dbReference type="GO" id="GO:0039615">
    <property type="term" value="C:T=1 icosahedral viral capsid"/>
    <property type="evidence" value="ECO:0007669"/>
    <property type="project" value="UniProtKB-KW"/>
</dbReference>
<evidence type="ECO:0000256" key="1">
    <source>
        <dbReference type="ARBA" id="ARBA00004328"/>
    </source>
</evidence>
<dbReference type="InterPro" id="IPR037002">
    <property type="entry name" value="Microviridae_protein_F_sf"/>
</dbReference>
<protein>
    <submittedName>
        <fullName evidence="6">Major capsid protein</fullName>
    </submittedName>
</protein>
<evidence type="ECO:0000313" key="6">
    <source>
        <dbReference type="EMBL" id="QCQ84632.1"/>
    </source>
</evidence>
<dbReference type="GO" id="GO:0005198">
    <property type="term" value="F:structural molecule activity"/>
    <property type="evidence" value="ECO:0007669"/>
    <property type="project" value="InterPro"/>
</dbReference>
<dbReference type="Pfam" id="PF02305">
    <property type="entry name" value="Phage_F"/>
    <property type="match status" value="1"/>
</dbReference>
<dbReference type="InterPro" id="IPR003514">
    <property type="entry name" value="Microviridae_protein_F"/>
</dbReference>
<dbReference type="Gene3D" id="2.60.169.10">
    <property type="entry name" value="Microviridae F protein"/>
    <property type="match status" value="2"/>
</dbReference>
<comment type="subcellular location">
    <subcellularLocation>
        <location evidence="1">Virion</location>
    </subcellularLocation>
</comment>